<dbReference type="AlphaFoldDB" id="A0AAX4L1J1"/>
<keyword evidence="3" id="KW-1185">Reference proteome</keyword>
<protein>
    <submittedName>
        <fullName evidence="2">Uncharacterized protein</fullName>
    </submittedName>
</protein>
<gene>
    <name evidence="2" type="ORF">V6M85_01625</name>
</gene>
<accession>A0AAX4L1J1</accession>
<dbReference type="Proteomes" id="UP001432202">
    <property type="component" value="Chromosome"/>
</dbReference>
<keyword evidence="1" id="KW-0812">Transmembrane</keyword>
<reference evidence="2 3" key="1">
    <citation type="submission" date="2024-02" db="EMBL/GenBank/DDBJ databases">
        <title>STSV induces naive adaptation in Sulfolobus.</title>
        <authorList>
            <person name="Xiang X."/>
            <person name="Song M."/>
        </authorList>
    </citation>
    <scope>NUCLEOTIDE SEQUENCE [LARGE SCALE GENOMIC DNA]</scope>
    <source>
        <strain evidence="2 3">RT2</strain>
    </source>
</reference>
<evidence type="ECO:0000313" key="2">
    <source>
        <dbReference type="EMBL" id="WWQ60804.1"/>
    </source>
</evidence>
<proteinExistence type="predicted"/>
<keyword evidence="1" id="KW-0472">Membrane</keyword>
<dbReference type="RefSeq" id="WP_338602153.1">
    <property type="nucleotide sequence ID" value="NZ_CP146016.1"/>
</dbReference>
<keyword evidence="1" id="KW-1133">Transmembrane helix</keyword>
<organism evidence="2 3">
    <name type="scientific">Sulfolobus tengchongensis</name>
    <dbReference type="NCBI Taxonomy" id="207809"/>
    <lineage>
        <taxon>Archaea</taxon>
        <taxon>Thermoproteota</taxon>
        <taxon>Thermoprotei</taxon>
        <taxon>Sulfolobales</taxon>
        <taxon>Sulfolobaceae</taxon>
        <taxon>Sulfolobus</taxon>
    </lineage>
</organism>
<name>A0AAX4L1J1_9CREN</name>
<dbReference type="EMBL" id="CP146016">
    <property type="protein sequence ID" value="WWQ60804.1"/>
    <property type="molecule type" value="Genomic_DNA"/>
</dbReference>
<evidence type="ECO:0000313" key="3">
    <source>
        <dbReference type="Proteomes" id="UP001432202"/>
    </source>
</evidence>
<feature type="transmembrane region" description="Helical" evidence="1">
    <location>
        <begin position="575"/>
        <end position="595"/>
    </location>
</feature>
<dbReference type="GeneID" id="89335428"/>
<sequence>MKMKLIVALISLISFVTLISIASYTSGNVTFYSPSYNGETYYVGQAITIDAIVPQQFAGYPATIDILFPNTSVADTIPYQINGSGGIYIPNAYTFPDVTGTWQVVVEVAGGAAVGSIEINVIQRTPLITVTLGYSVVGQSMPQTPTITLSFPNGTSTTVPLQGTIKVPSGTTYQIQQAIVQGNIRWATGNITSGTITSSVTSLLLTYYQQYQVTFNYTVQGGTGYTPPIVSYRSFGLTQTVQAPATVWVDVDTQYVYPSQLQSSVQGERWIATNFTGIVKSPGVINVNYLNQYLVTVQSPVTIYALVNGMNETLNASNWLTQGTTIKLENLTYYPRNGERVIITNFSTPLTFTVNQPITINVGTITQYYITVNSPIQLYALVNGMNETLNSNWYNEGTTIRIENLTYYIGSGERLILAKILPASLLTVNSSYTITSSTITQYFVNVSSPIPVYALINGTKEILNPSWINAGTTINVLNYTYNVSPEERVIITGIFPSASFTVKSPQTLKISTITQYLVTINGVSSFYNEGSTIYLNASVPFYEVASYKGTYNVSPGTTITVTQPITETLVTSPNYLLLGLIIVILLVIIAIVVILRVRRG</sequence>
<evidence type="ECO:0000256" key="1">
    <source>
        <dbReference type="SAM" id="Phobius"/>
    </source>
</evidence>